<dbReference type="OrthoDB" id="6127264at2759"/>
<evidence type="ECO:0000256" key="1">
    <source>
        <dbReference type="ARBA" id="ARBA00022729"/>
    </source>
</evidence>
<feature type="domain" description="Sushi" evidence="7">
    <location>
        <begin position="36"/>
        <end position="90"/>
    </location>
</feature>
<evidence type="ECO:0000256" key="2">
    <source>
        <dbReference type="ARBA" id="ARBA00022737"/>
    </source>
</evidence>
<protein>
    <submittedName>
        <fullName evidence="8">Sushi, von Willebrand factor type A, EGF and pentraxin domain-containing protein 1</fullName>
    </submittedName>
</protein>
<evidence type="ECO:0000256" key="3">
    <source>
        <dbReference type="ARBA" id="ARBA00023157"/>
    </source>
</evidence>
<feature type="compositionally biased region" description="Basic and acidic residues" evidence="5">
    <location>
        <begin position="481"/>
        <end position="494"/>
    </location>
</feature>
<evidence type="ECO:0000256" key="5">
    <source>
        <dbReference type="SAM" id="MobiDB-lite"/>
    </source>
</evidence>
<feature type="region of interest" description="Disordered" evidence="5">
    <location>
        <begin position="321"/>
        <end position="373"/>
    </location>
</feature>
<comment type="caution">
    <text evidence="8">The sequence shown here is derived from an EMBL/GenBank/DDBJ whole genome shotgun (WGS) entry which is preliminary data.</text>
</comment>
<feature type="domain" description="Sushi" evidence="7">
    <location>
        <begin position="125"/>
        <end position="188"/>
    </location>
</feature>
<gene>
    <name evidence="8" type="primary">Svep1_1</name>
    <name evidence="8" type="ORF">Anas_03873</name>
</gene>
<dbReference type="PANTHER" id="PTHR45656:SF4">
    <property type="entry name" value="PROTEIN CBR-CLEC-78"/>
    <property type="match status" value="1"/>
</dbReference>
<comment type="caution">
    <text evidence="4">Lacks conserved residue(s) required for the propagation of feature annotation.</text>
</comment>
<keyword evidence="6" id="KW-1133">Transmembrane helix</keyword>
<evidence type="ECO:0000313" key="8">
    <source>
        <dbReference type="EMBL" id="KAB7499238.1"/>
    </source>
</evidence>
<feature type="compositionally biased region" description="Pro residues" evidence="5">
    <location>
        <begin position="526"/>
        <end position="536"/>
    </location>
</feature>
<keyword evidence="6" id="KW-0472">Membrane</keyword>
<dbReference type="SUPFAM" id="SSF57535">
    <property type="entry name" value="Complement control module/SCR domain"/>
    <property type="match status" value="3"/>
</dbReference>
<dbReference type="InterPro" id="IPR035976">
    <property type="entry name" value="Sushi/SCR/CCP_sf"/>
</dbReference>
<name>A0A5N5SZA2_9CRUS</name>
<keyword evidence="9" id="KW-1185">Reference proteome</keyword>
<keyword evidence="3 4" id="KW-1015">Disulfide bond</keyword>
<sequence>MAWDILDSTFTSGTTERQKNILGFVKLKYLLIEKRIPCGDPEVPTNGGVQREGEDRTRYTCDMGHKLEGDSVLICSSKGEWQGHIPKCKEAKYNCNPGYVLRGPHLRVCGRDGEWLEEPPTCQVVTCGDPPSFTNSKYKFLNTSTGQWKGIVVYSCEEGFKFHEDNEDTVTTCLDTGVWTSINVTCVPLITKLDFVVHETKGKSIYDLESTSLSSSPPHLVIILAVIAGILAVGMIIFGVLLIRRRFVKSLGSLNPLVSRSNDSCNGGTGIKTGRPGESSSTVGTMSYLGGYSKPSGLFHTNILQGIANRDYRSRLNYMNRAEDSTSSEGSTTTTEPPYEKVRSEHSYETLRKKSTSKTSIGGTSSQDTNYESFSTDRESIGYETVAGPKEPGYEVIANPNDPGYEVVKEKETKIDETVKEADTLQKEPGYEVVRSENQDPGYEVLKTEKIQSCETLRSEPSKTDLDIVEYTEPDIIKNLTSKDSETRDKESKTRKARNNNEIPPEILALYAKVDKTKKNKKSQNPQPPSSPPLPGNHPVLKSKHYKGSSYTVPPGSVKTPAGRVKGLCHANETKNKRS</sequence>
<accession>A0A5N5SZA2</accession>
<organism evidence="8 9">
    <name type="scientific">Armadillidium nasatum</name>
    <dbReference type="NCBI Taxonomy" id="96803"/>
    <lineage>
        <taxon>Eukaryota</taxon>
        <taxon>Metazoa</taxon>
        <taxon>Ecdysozoa</taxon>
        <taxon>Arthropoda</taxon>
        <taxon>Crustacea</taxon>
        <taxon>Multicrustacea</taxon>
        <taxon>Malacostraca</taxon>
        <taxon>Eumalacostraca</taxon>
        <taxon>Peracarida</taxon>
        <taxon>Isopoda</taxon>
        <taxon>Oniscidea</taxon>
        <taxon>Crinocheta</taxon>
        <taxon>Armadillidiidae</taxon>
        <taxon>Armadillidium</taxon>
    </lineage>
</organism>
<reference evidence="8 9" key="1">
    <citation type="journal article" date="2019" name="PLoS Biol.">
        <title>Sex chromosomes control vertical transmission of feminizing Wolbachia symbionts in an isopod.</title>
        <authorList>
            <person name="Becking T."/>
            <person name="Chebbi M.A."/>
            <person name="Giraud I."/>
            <person name="Moumen B."/>
            <person name="Laverre T."/>
            <person name="Caubet Y."/>
            <person name="Peccoud J."/>
            <person name="Gilbert C."/>
            <person name="Cordaux R."/>
        </authorList>
    </citation>
    <scope>NUCLEOTIDE SEQUENCE [LARGE SCALE GENOMIC DNA]</scope>
    <source>
        <strain evidence="8">ANa2</strain>
        <tissue evidence="8">Whole body excluding digestive tract and cuticle</tissue>
    </source>
</reference>
<feature type="domain" description="Sushi" evidence="7">
    <location>
        <begin position="92"/>
        <end position="124"/>
    </location>
</feature>
<keyword evidence="1" id="KW-0732">Signal</keyword>
<feature type="transmembrane region" description="Helical" evidence="6">
    <location>
        <begin position="220"/>
        <end position="243"/>
    </location>
</feature>
<feature type="disulfide bond" evidence="4">
    <location>
        <begin position="61"/>
        <end position="88"/>
    </location>
</feature>
<dbReference type="Pfam" id="PF00084">
    <property type="entry name" value="Sushi"/>
    <property type="match status" value="3"/>
</dbReference>
<keyword evidence="4" id="KW-0768">Sushi</keyword>
<evidence type="ECO:0000313" key="9">
    <source>
        <dbReference type="Proteomes" id="UP000326759"/>
    </source>
</evidence>
<keyword evidence="6" id="KW-0812">Transmembrane</keyword>
<proteinExistence type="predicted"/>
<dbReference type="Gene3D" id="2.10.70.10">
    <property type="entry name" value="Complement Module, domain 1"/>
    <property type="match status" value="3"/>
</dbReference>
<evidence type="ECO:0000256" key="6">
    <source>
        <dbReference type="SAM" id="Phobius"/>
    </source>
</evidence>
<dbReference type="AlphaFoldDB" id="A0A5N5SZA2"/>
<feature type="region of interest" description="Disordered" evidence="5">
    <location>
        <begin position="476"/>
        <end position="579"/>
    </location>
</feature>
<evidence type="ECO:0000256" key="4">
    <source>
        <dbReference type="PROSITE-ProRule" id="PRU00302"/>
    </source>
</evidence>
<dbReference type="Proteomes" id="UP000326759">
    <property type="component" value="Unassembled WGS sequence"/>
</dbReference>
<keyword evidence="2" id="KW-0677">Repeat</keyword>
<dbReference type="SMART" id="SM00032">
    <property type="entry name" value="CCP"/>
    <property type="match status" value="2"/>
</dbReference>
<dbReference type="PANTHER" id="PTHR45656">
    <property type="entry name" value="PROTEIN CBR-CLEC-78"/>
    <property type="match status" value="1"/>
</dbReference>
<dbReference type="InterPro" id="IPR051277">
    <property type="entry name" value="SEZ6_CSMD_C4BPB_Regulators"/>
</dbReference>
<dbReference type="PROSITE" id="PS50923">
    <property type="entry name" value="SUSHI"/>
    <property type="match status" value="3"/>
</dbReference>
<evidence type="ECO:0000259" key="7">
    <source>
        <dbReference type="PROSITE" id="PS50923"/>
    </source>
</evidence>
<feature type="compositionally biased region" description="Low complexity" evidence="5">
    <location>
        <begin position="357"/>
        <end position="366"/>
    </location>
</feature>
<feature type="compositionally biased region" description="Basic and acidic residues" evidence="5">
    <location>
        <begin position="338"/>
        <end position="352"/>
    </location>
</feature>
<dbReference type="CDD" id="cd00033">
    <property type="entry name" value="CCP"/>
    <property type="match status" value="2"/>
</dbReference>
<feature type="disulfide bond" evidence="4">
    <location>
        <begin position="95"/>
        <end position="122"/>
    </location>
</feature>
<dbReference type="InterPro" id="IPR000436">
    <property type="entry name" value="Sushi_SCR_CCP_dom"/>
</dbReference>
<feature type="compositionally biased region" description="Low complexity" evidence="5">
    <location>
        <begin position="325"/>
        <end position="336"/>
    </location>
</feature>
<dbReference type="EMBL" id="SEYY01018546">
    <property type="protein sequence ID" value="KAB7499238.1"/>
    <property type="molecule type" value="Genomic_DNA"/>
</dbReference>